<reference evidence="2" key="2">
    <citation type="submission" date="2011-02" db="EMBL/GenBank/DDBJ databases">
        <title>The Genome Sequence of Capsaspora owczarzaki ATCC 30864.</title>
        <authorList>
            <consortium name="The Broad Institute Genome Sequencing Platform"/>
            <person name="Russ C."/>
            <person name="Cuomo C."/>
            <person name="Burger G."/>
            <person name="Gray M.W."/>
            <person name="Holland P.W.H."/>
            <person name="King N."/>
            <person name="Lang F.B.F."/>
            <person name="Roger A.J."/>
            <person name="Ruiz-Trillo I."/>
            <person name="Young S.K."/>
            <person name="Zeng Q."/>
            <person name="Gargeya S."/>
            <person name="Alvarado L."/>
            <person name="Berlin A."/>
            <person name="Chapman S.B."/>
            <person name="Chen Z."/>
            <person name="Freedman E."/>
            <person name="Gellesch M."/>
            <person name="Goldberg J."/>
            <person name="Griggs A."/>
            <person name="Gujja S."/>
            <person name="Heilman E."/>
            <person name="Heiman D."/>
            <person name="Howarth C."/>
            <person name="Mehta T."/>
            <person name="Neiman D."/>
            <person name="Pearson M."/>
            <person name="Roberts A."/>
            <person name="Saif S."/>
            <person name="Shea T."/>
            <person name="Shenoy N."/>
            <person name="Sisk P."/>
            <person name="Stolte C."/>
            <person name="Sykes S."/>
            <person name="White J."/>
            <person name="Yandava C."/>
            <person name="Haas B."/>
            <person name="Nusbaum C."/>
            <person name="Birren B."/>
        </authorList>
    </citation>
    <scope>NUCLEOTIDE SEQUENCE</scope>
    <source>
        <strain evidence="2">ATCC 30864</strain>
    </source>
</reference>
<evidence type="ECO:0008006" key="4">
    <source>
        <dbReference type="Google" id="ProtNLM"/>
    </source>
</evidence>
<gene>
    <name evidence="2" type="ORF">CAOG_008372</name>
    <name evidence="1" type="ORF">CAOG_010092</name>
</gene>
<name>A0A0D2W241_CAPO3</name>
<evidence type="ECO:0000313" key="3">
    <source>
        <dbReference type="Proteomes" id="UP000008743"/>
    </source>
</evidence>
<dbReference type="InParanoid" id="A0A0D2W241"/>
<accession>A0A0D2W241</accession>
<evidence type="ECO:0000313" key="2">
    <source>
        <dbReference type="EMBL" id="KJE98432.1"/>
    </source>
</evidence>
<sequence>MSTHFEQTKRHLIGEIAQSLSETADLTGAVASNVDALLASGQDVTALAAAWTTFQRTLALSTASLGAAARSLAHSEPMDASQ</sequence>
<reference evidence="3" key="1">
    <citation type="submission" date="2011-02" db="EMBL/GenBank/DDBJ databases">
        <title>The Genome Sequence of Capsaspora owczarzaki ATCC 30864.</title>
        <authorList>
            <person name="Russ C."/>
            <person name="Cuomo C."/>
            <person name="Burger G."/>
            <person name="Gray M.W."/>
            <person name="Holland P.W.H."/>
            <person name="King N."/>
            <person name="Lang F.B.F."/>
            <person name="Roger A.J."/>
            <person name="Ruiz-Trillo I."/>
            <person name="Young S.K."/>
            <person name="Zeng Q."/>
            <person name="Gargeya S."/>
            <person name="Alvarado L."/>
            <person name="Berlin A."/>
            <person name="Chapman S.B."/>
            <person name="Chen Z."/>
            <person name="Freedman E."/>
            <person name="Gellesch M."/>
            <person name="Goldberg J."/>
            <person name="Griggs A."/>
            <person name="Gujja S."/>
            <person name="Heilman E."/>
            <person name="Heiman D."/>
            <person name="Howarth C."/>
            <person name="Mehta T."/>
            <person name="Neiman D."/>
            <person name="Pearson M."/>
            <person name="Roberts A."/>
            <person name="Saif S."/>
            <person name="Shea T."/>
            <person name="Shenoy N."/>
            <person name="Sisk P."/>
            <person name="Stolte C."/>
            <person name="Sykes S."/>
            <person name="White J."/>
            <person name="Yandava C."/>
            <person name="Haas B."/>
            <person name="Nusbaum C."/>
            <person name="Birren B."/>
        </authorList>
    </citation>
    <scope>NUCLEOTIDE SEQUENCE</scope>
    <source>
        <strain evidence="3">ATCC 30864</strain>
    </source>
</reference>
<dbReference type="RefSeq" id="XP_004340388.1">
    <property type="nucleotide sequence ID" value="XM_004340340.1"/>
</dbReference>
<keyword evidence="3" id="KW-1185">Reference proteome</keyword>
<evidence type="ECO:0000313" key="1">
    <source>
        <dbReference type="EMBL" id="KJE97206.1"/>
    </source>
</evidence>
<protein>
    <recommendedName>
        <fullName evidence="4">Outer kinetochore protein DAD1</fullName>
    </recommendedName>
</protein>
<proteinExistence type="predicted"/>
<dbReference type="AlphaFoldDB" id="A0A0D2W241"/>
<dbReference type="EMBL" id="KE346426">
    <property type="protein sequence ID" value="KJE98432.1"/>
    <property type="molecule type" value="Genomic_DNA"/>
</dbReference>
<dbReference type="EMBL" id="KE346373">
    <property type="protein sequence ID" value="KJE97206.1"/>
    <property type="molecule type" value="Genomic_DNA"/>
</dbReference>
<organism evidence="2 3">
    <name type="scientific">Capsaspora owczarzaki (strain ATCC 30864)</name>
    <dbReference type="NCBI Taxonomy" id="595528"/>
    <lineage>
        <taxon>Eukaryota</taxon>
        <taxon>Filasterea</taxon>
        <taxon>Capsaspora</taxon>
    </lineage>
</organism>
<dbReference type="Proteomes" id="UP000008743">
    <property type="component" value="Unassembled WGS sequence"/>
</dbReference>